<feature type="transmembrane region" description="Helical" evidence="1">
    <location>
        <begin position="65"/>
        <end position="83"/>
    </location>
</feature>
<dbReference type="Proteomes" id="UP000014541">
    <property type="component" value="Unassembled WGS sequence"/>
</dbReference>
<keyword evidence="1" id="KW-0472">Membrane</keyword>
<dbReference type="PANTHER" id="PTHR37314">
    <property type="entry name" value="SLR0142 PROTEIN"/>
    <property type="match status" value="1"/>
</dbReference>
<feature type="transmembrane region" description="Helical" evidence="1">
    <location>
        <begin position="175"/>
        <end position="196"/>
    </location>
</feature>
<reference evidence="2 3" key="1">
    <citation type="submission" date="2013-04" db="EMBL/GenBank/DDBJ databases">
        <title>The Genome Sequence of Treponema maltophilum ATCC 51939.</title>
        <authorList>
            <consortium name="The Broad Institute Genomics Platform"/>
            <person name="Earl A."/>
            <person name="Ward D."/>
            <person name="Feldgarden M."/>
            <person name="Gevers D."/>
            <person name="Leonetti C."/>
            <person name="Blanton J.M."/>
            <person name="Dewhirst F.E."/>
            <person name="Izard J."/>
            <person name="Walker B."/>
            <person name="Young S."/>
            <person name="Zeng Q."/>
            <person name="Gargeya S."/>
            <person name="Fitzgerald M."/>
            <person name="Haas B."/>
            <person name="Abouelleil A."/>
            <person name="Allen A.W."/>
            <person name="Alvarado L."/>
            <person name="Arachchi H.M."/>
            <person name="Berlin A.M."/>
            <person name="Chapman S.B."/>
            <person name="Gainer-Dewar J."/>
            <person name="Goldberg J."/>
            <person name="Griggs A."/>
            <person name="Gujja S."/>
            <person name="Hansen M."/>
            <person name="Howarth C."/>
            <person name="Imamovic A."/>
            <person name="Ireland A."/>
            <person name="Larimer J."/>
            <person name="McCowan C."/>
            <person name="Murphy C."/>
            <person name="Pearson M."/>
            <person name="Poon T.W."/>
            <person name="Priest M."/>
            <person name="Roberts A."/>
            <person name="Saif S."/>
            <person name="Shea T."/>
            <person name="Sisk P."/>
            <person name="Sykes S."/>
            <person name="Wortman J."/>
            <person name="Nusbaum C."/>
            <person name="Birren B."/>
        </authorList>
    </citation>
    <scope>NUCLEOTIDE SEQUENCE [LARGE SCALE GENOMIC DNA]</scope>
    <source>
        <strain evidence="2 3">ATCC 51939</strain>
    </source>
</reference>
<evidence type="ECO:0000313" key="3">
    <source>
        <dbReference type="Proteomes" id="UP000014541"/>
    </source>
</evidence>
<dbReference type="STRING" id="1125699.HMPREF9194_02062"/>
<dbReference type="AlphaFoldDB" id="S3K444"/>
<keyword evidence="1" id="KW-1133">Transmembrane helix</keyword>
<dbReference type="RefSeq" id="WP_016526320.1">
    <property type="nucleotide sequence ID" value="NZ_KE332518.1"/>
</dbReference>
<organism evidence="2 3">
    <name type="scientific">Treponema maltophilum ATCC 51939</name>
    <dbReference type="NCBI Taxonomy" id="1125699"/>
    <lineage>
        <taxon>Bacteria</taxon>
        <taxon>Pseudomonadati</taxon>
        <taxon>Spirochaetota</taxon>
        <taxon>Spirochaetia</taxon>
        <taxon>Spirochaetales</taxon>
        <taxon>Treponemataceae</taxon>
        <taxon>Treponema</taxon>
    </lineage>
</organism>
<keyword evidence="1" id="KW-0812">Transmembrane</keyword>
<evidence type="ECO:0000313" key="2">
    <source>
        <dbReference type="EMBL" id="EPF31711.1"/>
    </source>
</evidence>
<protein>
    <recommendedName>
        <fullName evidence="4">DUF1275 domain-containing protein</fullName>
    </recommendedName>
</protein>
<keyword evidence="3" id="KW-1185">Reference proteome</keyword>
<dbReference type="HOGENOM" id="CLU_079303_0_0_12"/>
<evidence type="ECO:0000256" key="1">
    <source>
        <dbReference type="SAM" id="Phobius"/>
    </source>
</evidence>
<dbReference type="Pfam" id="PF06912">
    <property type="entry name" value="DUF1275"/>
    <property type="match status" value="1"/>
</dbReference>
<dbReference type="EMBL" id="ATFF01000006">
    <property type="protein sequence ID" value="EPF31711.1"/>
    <property type="molecule type" value="Genomic_DNA"/>
</dbReference>
<evidence type="ECO:0008006" key="4">
    <source>
        <dbReference type="Google" id="ProtNLM"/>
    </source>
</evidence>
<dbReference type="PANTHER" id="PTHR37314:SF4">
    <property type="entry name" value="UPF0700 TRANSMEMBRANE PROTEIN YOAK"/>
    <property type="match status" value="1"/>
</dbReference>
<dbReference type="PATRIC" id="fig|1125699.3.peg.2083"/>
<name>S3K444_TREMA</name>
<gene>
    <name evidence="2" type="ORF">HMPREF9194_02062</name>
</gene>
<comment type="caution">
    <text evidence="2">The sequence shown here is derived from an EMBL/GenBank/DDBJ whole genome shotgun (WGS) entry which is preliminary data.</text>
</comment>
<feature type="transmembrane region" description="Helical" evidence="1">
    <location>
        <begin position="202"/>
        <end position="220"/>
    </location>
</feature>
<feature type="transmembrane region" description="Helical" evidence="1">
    <location>
        <begin position="12"/>
        <end position="33"/>
    </location>
</feature>
<feature type="transmembrane region" description="Helical" evidence="1">
    <location>
        <begin position="95"/>
        <end position="113"/>
    </location>
</feature>
<sequence length="227" mass="24611">MNTQSSETKMHESLCIALILALMGGFLDAYTYILKNGVFANAQTGNLVLLSISVFTGQVGSVPKYLLPIVFFSFGIVLSECIKSTACIKSELNKIRFALVFKAVLLIMIGLTSPVTADLFTTCSVSFLAAIQVGIFNKLKGSAVATTMITGNLKSAMQSLHLFVHKNDHAAGKMCVRYLSVIVFFGAGASAGAFLTRVFRDNSIYFCLIFLFAAYAILTIDEKRALR</sequence>
<dbReference type="eggNOG" id="COG3619">
    <property type="taxonomic scope" value="Bacteria"/>
</dbReference>
<accession>S3K444</accession>
<dbReference type="InterPro" id="IPR010699">
    <property type="entry name" value="DUF1275"/>
</dbReference>
<proteinExistence type="predicted"/>